<feature type="non-terminal residue" evidence="7">
    <location>
        <position position="1"/>
    </location>
</feature>
<keyword evidence="2" id="KW-0378">Hydrolase</keyword>
<accession>A0AAV5STP1</accession>
<evidence type="ECO:0000256" key="1">
    <source>
        <dbReference type="ARBA" id="ARBA00022737"/>
    </source>
</evidence>
<dbReference type="GO" id="GO:0052816">
    <property type="term" value="F:long-chain fatty acyl-CoA hydrolase activity"/>
    <property type="evidence" value="ECO:0007669"/>
    <property type="project" value="TreeGrafter"/>
</dbReference>
<dbReference type="InterPro" id="IPR002641">
    <property type="entry name" value="PNPLA_dom"/>
</dbReference>
<evidence type="ECO:0000313" key="7">
    <source>
        <dbReference type="EMBL" id="GMS85817.1"/>
    </source>
</evidence>
<dbReference type="PROSITE" id="PS51635">
    <property type="entry name" value="PNPLA"/>
    <property type="match status" value="1"/>
</dbReference>
<dbReference type="AlphaFoldDB" id="A0AAV5STP1"/>
<dbReference type="EMBL" id="BTSX01000002">
    <property type="protein sequence ID" value="GMS85817.1"/>
    <property type="molecule type" value="Genomic_DNA"/>
</dbReference>
<evidence type="ECO:0000259" key="6">
    <source>
        <dbReference type="PROSITE" id="PS51635"/>
    </source>
</evidence>
<comment type="caution">
    <text evidence="7">The sequence shown here is derived from an EMBL/GenBank/DDBJ whole genome shotgun (WGS) entry which is preliminary data.</text>
</comment>
<dbReference type="GO" id="GO:0006629">
    <property type="term" value="P:lipid metabolic process"/>
    <property type="evidence" value="ECO:0007669"/>
    <property type="project" value="UniProtKB-KW"/>
</dbReference>
<keyword evidence="4" id="KW-0443">Lipid metabolism</keyword>
<feature type="short sequence motif" description="GXGXXG" evidence="5">
    <location>
        <begin position="10"/>
        <end position="15"/>
    </location>
</feature>
<keyword evidence="3" id="KW-0040">ANK repeat</keyword>
<sequence>KKTHLLSLDGGGIRGLVLTTILDEIEREIPNFFDRIEWTAGTSTGSILSLALSQGKSIGDCRNIYFKFKGAVFTRSRGLNYDETV</sequence>
<keyword evidence="1" id="KW-0677">Repeat</keyword>
<dbReference type="GO" id="GO:0047499">
    <property type="term" value="F:calcium-independent phospholipase A2 activity"/>
    <property type="evidence" value="ECO:0007669"/>
    <property type="project" value="InterPro"/>
</dbReference>
<dbReference type="Gene3D" id="3.40.1090.10">
    <property type="entry name" value="Cytosolic phospholipase A2 catalytic domain"/>
    <property type="match status" value="1"/>
</dbReference>
<dbReference type="SUPFAM" id="SSF52151">
    <property type="entry name" value="FabD/lysophospholipase-like"/>
    <property type="match status" value="1"/>
</dbReference>
<evidence type="ECO:0000256" key="5">
    <source>
        <dbReference type="PROSITE-ProRule" id="PRU01161"/>
    </source>
</evidence>
<protein>
    <recommendedName>
        <fullName evidence="6">PNPLA domain-containing protein</fullName>
    </recommendedName>
</protein>
<evidence type="ECO:0000256" key="3">
    <source>
        <dbReference type="ARBA" id="ARBA00023043"/>
    </source>
</evidence>
<keyword evidence="8" id="KW-1185">Reference proteome</keyword>
<gene>
    <name evidence="7" type="ORF">PENTCL1PPCAC_7992</name>
</gene>
<dbReference type="InterPro" id="IPR016035">
    <property type="entry name" value="Acyl_Trfase/lysoPLipase"/>
</dbReference>
<dbReference type="Pfam" id="PF01734">
    <property type="entry name" value="Patatin"/>
    <property type="match status" value="1"/>
</dbReference>
<evidence type="ECO:0000256" key="2">
    <source>
        <dbReference type="ARBA" id="ARBA00022801"/>
    </source>
</evidence>
<dbReference type="GO" id="GO:0005739">
    <property type="term" value="C:mitochondrion"/>
    <property type="evidence" value="ECO:0007669"/>
    <property type="project" value="TreeGrafter"/>
</dbReference>
<evidence type="ECO:0000313" key="8">
    <source>
        <dbReference type="Proteomes" id="UP001432027"/>
    </source>
</evidence>
<dbReference type="Proteomes" id="UP001432027">
    <property type="component" value="Unassembled WGS sequence"/>
</dbReference>
<dbReference type="PANTHER" id="PTHR24139:SF34">
    <property type="entry name" value="85_88 KDA CALCIUM-INDEPENDENT PHOSPHOLIPASE A2"/>
    <property type="match status" value="1"/>
</dbReference>
<reference evidence="7" key="1">
    <citation type="submission" date="2023-10" db="EMBL/GenBank/DDBJ databases">
        <title>Genome assembly of Pristionchus species.</title>
        <authorList>
            <person name="Yoshida K."/>
            <person name="Sommer R.J."/>
        </authorList>
    </citation>
    <scope>NUCLEOTIDE SEQUENCE</scope>
    <source>
        <strain evidence="7">RS0144</strain>
    </source>
</reference>
<comment type="caution">
    <text evidence="5">Lacks conserved residue(s) required for the propagation of feature annotation.</text>
</comment>
<name>A0AAV5STP1_9BILA</name>
<feature type="non-terminal residue" evidence="7">
    <location>
        <position position="85"/>
    </location>
</feature>
<organism evidence="7 8">
    <name type="scientific">Pristionchus entomophagus</name>
    <dbReference type="NCBI Taxonomy" id="358040"/>
    <lineage>
        <taxon>Eukaryota</taxon>
        <taxon>Metazoa</taxon>
        <taxon>Ecdysozoa</taxon>
        <taxon>Nematoda</taxon>
        <taxon>Chromadorea</taxon>
        <taxon>Rhabditida</taxon>
        <taxon>Rhabditina</taxon>
        <taxon>Diplogasteromorpha</taxon>
        <taxon>Diplogasteroidea</taxon>
        <taxon>Neodiplogasteridae</taxon>
        <taxon>Pristionchus</taxon>
    </lineage>
</organism>
<proteinExistence type="predicted"/>
<feature type="domain" description="PNPLA" evidence="6">
    <location>
        <begin position="6"/>
        <end position="85"/>
    </location>
</feature>
<dbReference type="PANTHER" id="PTHR24139">
    <property type="entry name" value="CALCIUM-INDEPENDENT PHOSPHOLIPASE A2"/>
    <property type="match status" value="1"/>
</dbReference>
<feature type="short sequence motif" description="GXSXG" evidence="5">
    <location>
        <begin position="41"/>
        <end position="45"/>
    </location>
</feature>
<evidence type="ECO:0000256" key="4">
    <source>
        <dbReference type="ARBA" id="ARBA00023098"/>
    </source>
</evidence>
<dbReference type="GO" id="GO:2000304">
    <property type="term" value="P:positive regulation of ceramide biosynthetic process"/>
    <property type="evidence" value="ECO:0007669"/>
    <property type="project" value="TreeGrafter"/>
</dbReference>
<dbReference type="InterPro" id="IPR047148">
    <property type="entry name" value="PLPL9"/>
</dbReference>